<dbReference type="STRING" id="48269.A0A183N1S8"/>
<dbReference type="AlphaFoldDB" id="A0A183N1S8"/>
<evidence type="ECO:0000313" key="1">
    <source>
        <dbReference type="EMBL" id="VDP42582.1"/>
    </source>
</evidence>
<protein>
    <submittedName>
        <fullName evidence="1">Uncharacterized protein</fullName>
    </submittedName>
</protein>
<dbReference type="PANTHER" id="PTHR46579:SF1">
    <property type="entry name" value="F5_8 TYPE C DOMAIN-CONTAINING PROTEIN"/>
    <property type="match status" value="1"/>
</dbReference>
<dbReference type="Proteomes" id="UP000277204">
    <property type="component" value="Unassembled WGS sequence"/>
</dbReference>
<dbReference type="PANTHER" id="PTHR46579">
    <property type="entry name" value="F5/8 TYPE C DOMAIN-CONTAINING PROTEIN-RELATED"/>
    <property type="match status" value="1"/>
</dbReference>
<evidence type="ECO:0000313" key="2">
    <source>
        <dbReference type="Proteomes" id="UP000277204"/>
    </source>
</evidence>
<dbReference type="EMBL" id="UZAI01019068">
    <property type="protein sequence ID" value="VDP42582.1"/>
    <property type="molecule type" value="Genomic_DNA"/>
</dbReference>
<name>A0A183N1S8_9TREM</name>
<reference evidence="1 2" key="1">
    <citation type="submission" date="2018-11" db="EMBL/GenBank/DDBJ databases">
        <authorList>
            <consortium name="Pathogen Informatics"/>
        </authorList>
    </citation>
    <scope>NUCLEOTIDE SEQUENCE [LARGE SCALE GENOMIC DNA]</scope>
    <source>
        <strain evidence="1 2">Zambia</strain>
    </source>
</reference>
<proteinExistence type="predicted"/>
<keyword evidence="2" id="KW-1185">Reference proteome</keyword>
<organism evidence="1 2">
    <name type="scientific">Schistosoma margrebowiei</name>
    <dbReference type="NCBI Taxonomy" id="48269"/>
    <lineage>
        <taxon>Eukaryota</taxon>
        <taxon>Metazoa</taxon>
        <taxon>Spiralia</taxon>
        <taxon>Lophotrochozoa</taxon>
        <taxon>Platyhelminthes</taxon>
        <taxon>Trematoda</taxon>
        <taxon>Digenea</taxon>
        <taxon>Strigeidida</taxon>
        <taxon>Schistosomatoidea</taxon>
        <taxon>Schistosomatidae</taxon>
        <taxon>Schistosoma</taxon>
    </lineage>
</organism>
<accession>A0A183N1S8</accession>
<sequence length="156" mass="17915">MDLRNFLKEYEWCYGSESLGYNVHLLQHLPDDVRSHGPLHSFSGFSFESYMRQIQKSVHNGYAVTKQAAQLYVEKMSFCIRLQVSRLTSTTPIAAKEVCNKQMAMVTRLMDNDPKTSMRYVLSYLMTPEVASNFTLLGTSEMPILRLHTKLPISII</sequence>
<gene>
    <name evidence="1" type="ORF">SMRZ_LOCUS22253</name>
</gene>